<dbReference type="OrthoDB" id="3240520at2"/>
<proteinExistence type="predicted"/>
<dbReference type="InterPro" id="IPR043708">
    <property type="entry name" value="DUF5648"/>
</dbReference>
<protein>
    <submittedName>
        <fullName evidence="4">KxYKxGKxW signal peptide</fullName>
    </submittedName>
</protein>
<evidence type="ECO:0000259" key="3">
    <source>
        <dbReference type="Pfam" id="PF18885"/>
    </source>
</evidence>
<dbReference type="InterPro" id="IPR013378">
    <property type="entry name" value="InlB-like_B-rpt"/>
</dbReference>
<accession>A0A086ZN17</accession>
<feature type="domain" description="DUF5648" evidence="3">
    <location>
        <begin position="539"/>
        <end position="671"/>
    </location>
</feature>
<evidence type="ECO:0000256" key="1">
    <source>
        <dbReference type="ARBA" id="ARBA00004196"/>
    </source>
</evidence>
<dbReference type="RefSeq" id="WP_051923961.1">
    <property type="nucleotide sequence ID" value="NZ_JDUU01000016.1"/>
</dbReference>
<name>A0A086ZN17_9BIFI</name>
<dbReference type="EMBL" id="JGYN01000030">
    <property type="protein sequence ID" value="KFI47917.1"/>
    <property type="molecule type" value="Genomic_DNA"/>
</dbReference>
<dbReference type="eggNOG" id="COG3757">
    <property type="taxonomic scope" value="Bacteria"/>
</dbReference>
<dbReference type="GO" id="GO:0030313">
    <property type="term" value="C:cell envelope"/>
    <property type="evidence" value="ECO:0007669"/>
    <property type="project" value="UniProtKB-SubCell"/>
</dbReference>
<evidence type="ECO:0000313" key="5">
    <source>
        <dbReference type="Proteomes" id="UP000029108"/>
    </source>
</evidence>
<comment type="caution">
    <text evidence="4">The sequence shown here is derived from an EMBL/GenBank/DDBJ whole genome shotgun (WGS) entry which is preliminary data.</text>
</comment>
<gene>
    <name evidence="4" type="ORF">BBIA_0049</name>
</gene>
<evidence type="ECO:0000256" key="2">
    <source>
        <dbReference type="SAM" id="SignalP"/>
    </source>
</evidence>
<dbReference type="AlphaFoldDB" id="A0A086ZN17"/>
<evidence type="ECO:0000313" key="4">
    <source>
        <dbReference type="EMBL" id="KFI47917.1"/>
    </source>
</evidence>
<dbReference type="Pfam" id="PF09479">
    <property type="entry name" value="Flg_new"/>
    <property type="match status" value="2"/>
</dbReference>
<feature type="signal peptide" evidence="2">
    <location>
        <begin position="1"/>
        <end position="33"/>
    </location>
</feature>
<dbReference type="Proteomes" id="UP000029108">
    <property type="component" value="Unassembled WGS sequence"/>
</dbReference>
<dbReference type="Gene3D" id="2.60.40.4270">
    <property type="entry name" value="Listeria-Bacteroides repeat domain"/>
    <property type="match status" value="2"/>
</dbReference>
<feature type="chain" id="PRO_5001818011" evidence="2">
    <location>
        <begin position="34"/>
        <end position="681"/>
    </location>
</feature>
<sequence>MTGNAKVWRAPLAGLASVAMIATMGVTAMTASAATSSSFVPASQTSYTVVLNSGVASFNKEAALGLDTTLGAGNDDASLSSDSKTLTIKNVPAGKTVAEVENAAEATMTAPTGYVFTAGDFKFWFDGATYGTSNMVDESLTVAKASNGGQVSLYAHVPTTNGIANINFAGYSDPVKIPSSDKLATWQVPTTSNGQHVKAWLRDGDANKALDLKTTYTGDANYSAQWYDQTDPVVTYKNANGSTTLPADKTQNVAPGTAFDLLSASELGITGENVAVAYYSKADKSAQFTANKTGVTSDTVVYVASTTRKTVTYKYKTATAKDDGTYEVSAYVDYGTDTIAQNQNALEPPAPATRADGAKFLGWYTNSDLKTKVVFPYAFTGSATLYAKYGDATAKKNVKVTFDQHYNGAPAATSVTYKEGDKVAKPATPTRKGYVFQYWYANGADDKDVFKDDDLKATANVTYFAKWATEGEDAYNKISTKLSNADKQFTNASYKAYEKVYDEYINASDKSVKEGKTQADATKAVKAAKEALVENTVKLYRVYNPNNGDHFFTTNASIQSSLVNLGWKAEGAPFKVAKPYADKDGNYLNLGELIYSAYNPNTGEHLLVAKGEAEGLAKAGWTNEGVIFAVAQGSSSKSVYRVYNPNTNGPAHVYVGKAEGASLVKLGWKWDNNAKPVYKLG</sequence>
<comment type="subcellular location">
    <subcellularLocation>
        <location evidence="1">Cell envelope</location>
    </subcellularLocation>
</comment>
<reference evidence="4 5" key="1">
    <citation type="submission" date="2014-03" db="EMBL/GenBank/DDBJ databases">
        <title>Genomics of Bifidobacteria.</title>
        <authorList>
            <person name="Ventura M."/>
            <person name="Milani C."/>
            <person name="Lugli G.A."/>
        </authorList>
    </citation>
    <scope>NUCLEOTIDE SEQUENCE [LARGE SCALE GENOMIC DNA]</scope>
    <source>
        <strain evidence="4 5">DSM 23969</strain>
    </source>
</reference>
<keyword evidence="2" id="KW-0732">Signal</keyword>
<dbReference type="InterPro" id="IPR042229">
    <property type="entry name" value="Listeria/Bacterioides_rpt_sf"/>
</dbReference>
<dbReference type="Pfam" id="PF18885">
    <property type="entry name" value="DUF5648"/>
    <property type="match status" value="1"/>
</dbReference>
<keyword evidence="5" id="KW-1185">Reference proteome</keyword>
<dbReference type="NCBIfam" id="TIGR02543">
    <property type="entry name" value="List_Bact_rpt"/>
    <property type="match status" value="1"/>
</dbReference>
<organism evidence="4 5">
    <name type="scientific">Bifidobacterium biavatii DSM 23969</name>
    <dbReference type="NCBI Taxonomy" id="1437608"/>
    <lineage>
        <taxon>Bacteria</taxon>
        <taxon>Bacillati</taxon>
        <taxon>Actinomycetota</taxon>
        <taxon>Actinomycetes</taxon>
        <taxon>Bifidobacteriales</taxon>
        <taxon>Bifidobacteriaceae</taxon>
        <taxon>Bifidobacterium</taxon>
    </lineage>
</organism>